<keyword evidence="6 9" id="KW-0333">Golgi apparatus</keyword>
<reference evidence="11" key="2">
    <citation type="submission" date="2020-05" db="UniProtKB">
        <authorList>
            <consortium name="EnsemblMetazoa"/>
        </authorList>
    </citation>
    <scope>IDENTIFICATION</scope>
    <source>
        <strain evidence="11">IAEA</strain>
    </source>
</reference>
<dbReference type="InterPro" id="IPR016632">
    <property type="entry name" value="COG8_Metazoal_Plant"/>
</dbReference>
<keyword evidence="7 9" id="KW-0472">Membrane</keyword>
<comment type="subunit">
    <text evidence="9">Component of the conserved oligomeric Golgi complex which is composed of eight different subunits and is required for normal Golgi morphology and localization.</text>
</comment>
<dbReference type="PANTHER" id="PTHR21311:SF0">
    <property type="entry name" value="CONSERVED OLIGOMERIC GOLGI COMPLEX SUBUNIT 8"/>
    <property type="match status" value="1"/>
</dbReference>
<evidence type="ECO:0000313" key="11">
    <source>
        <dbReference type="EnsemblMetazoa" id="GPPI014726-PA"/>
    </source>
</evidence>
<reference evidence="12" key="1">
    <citation type="submission" date="2015-01" db="EMBL/GenBank/DDBJ databases">
        <authorList>
            <person name="Aksoy S."/>
            <person name="Warren W."/>
            <person name="Wilson R.K."/>
        </authorList>
    </citation>
    <scope>NUCLEOTIDE SEQUENCE [LARGE SCALE GENOMIC DNA]</scope>
    <source>
        <strain evidence="12">IAEA</strain>
    </source>
</reference>
<dbReference type="InterPro" id="IPR016159">
    <property type="entry name" value="Cullin_repeat-like_dom_sf"/>
</dbReference>
<comment type="similarity">
    <text evidence="2 9">Belongs to the COG8 family.</text>
</comment>
<evidence type="ECO:0000256" key="2">
    <source>
        <dbReference type="ARBA" id="ARBA00006419"/>
    </source>
</evidence>
<dbReference type="EMBL" id="JXJN01006750">
    <property type="status" value="NOT_ANNOTATED_CDS"/>
    <property type="molecule type" value="Genomic_DNA"/>
</dbReference>
<dbReference type="Proteomes" id="UP000092460">
    <property type="component" value="Unassembled WGS sequence"/>
</dbReference>
<accession>A0A1B0B0E4</accession>
<evidence type="ECO:0000256" key="1">
    <source>
        <dbReference type="ARBA" id="ARBA00004395"/>
    </source>
</evidence>
<dbReference type="STRING" id="67801.A0A1B0B0E4"/>
<evidence type="ECO:0000256" key="7">
    <source>
        <dbReference type="ARBA" id="ARBA00023136"/>
    </source>
</evidence>
<dbReference type="InterPro" id="IPR007255">
    <property type="entry name" value="COG8"/>
</dbReference>
<dbReference type="PANTHER" id="PTHR21311">
    <property type="entry name" value="CONSERVED OLIGOMERIC GOLGI COMPLEX COMPONENT 8"/>
    <property type="match status" value="1"/>
</dbReference>
<dbReference type="GO" id="GO:0006891">
    <property type="term" value="P:intra-Golgi vesicle-mediated transport"/>
    <property type="evidence" value="ECO:0007669"/>
    <property type="project" value="TreeGrafter"/>
</dbReference>
<keyword evidence="5 9" id="KW-0653">Protein transport</keyword>
<feature type="coiled-coil region" evidence="10">
    <location>
        <begin position="84"/>
        <end position="157"/>
    </location>
</feature>
<keyword evidence="4 9" id="KW-0813">Transport</keyword>
<dbReference type="AlphaFoldDB" id="A0A1B0B0E4"/>
<comment type="subcellular location">
    <subcellularLocation>
        <location evidence="1 9">Golgi apparatus membrane</location>
        <topology evidence="1 9">Peripheral membrane protein</topology>
    </subcellularLocation>
</comment>
<keyword evidence="12" id="KW-1185">Reference proteome</keyword>
<sequence length="610" mass="69819">MEREICKCGKAVLSKHLLLETADYAAFIAVAFGKVDKCFNFFVNKMDLESERVLKLIFPQGLPENLRNNSELVPYLQKLGSYKVEQLKKEQARLTDEAKNVDEQTQDLAISNYKTFIRTAENSRSIYSEFKNAQNQVEKLIDKLPELSEKCENFLKESSEINEARRLNSITLKKNAQLLEILELPQLMERCIREGHYEEALELASYVQKIGENQGHIPIIKTIAQSVECLWHTMLVQLVAQLRTDLQLPKCLQIVGYLRRMQAFGNNELKLKFLQARNTWLMATLSAIPKDDAQQHLIKTIEVTRINLFNIITQYKAIFPDEDKMATSTHIQMPLEGVCCNGERLFQAWLHEKISEFLATLEMDLQRGITSFDTVLGQCMYFGLSFSRVGADFRALMAPIFVKVIREKFVENINLVSNQFEIELEKYTLINKTTVHTRSNPSTSAAVSETESYSPPETLLDFQPLATLCNGYLNALNDLRLCAPIALANDVTLSLQSSLEMVGRRILGFYRQEQQAFTSNERQIFSKLCECFAYDLLPYLQRCIRAVFPQVNLCTHLGLSLNAFEETQITYLRQKIILEPLNDLVPHRVETAMKLEANKSMEANIAAIEC</sequence>
<evidence type="ECO:0000256" key="4">
    <source>
        <dbReference type="ARBA" id="ARBA00022448"/>
    </source>
</evidence>
<dbReference type="EnsemblMetazoa" id="GPPI014726-RA">
    <property type="protein sequence ID" value="GPPI014726-PA"/>
    <property type="gene ID" value="GPPI014726"/>
</dbReference>
<dbReference type="PIRSF" id="PIRSF015415">
    <property type="entry name" value="COG8"/>
    <property type="match status" value="1"/>
</dbReference>
<evidence type="ECO:0000256" key="6">
    <source>
        <dbReference type="ARBA" id="ARBA00023034"/>
    </source>
</evidence>
<organism evidence="11 12">
    <name type="scientific">Glossina palpalis gambiensis</name>
    <dbReference type="NCBI Taxonomy" id="67801"/>
    <lineage>
        <taxon>Eukaryota</taxon>
        <taxon>Metazoa</taxon>
        <taxon>Ecdysozoa</taxon>
        <taxon>Arthropoda</taxon>
        <taxon>Hexapoda</taxon>
        <taxon>Insecta</taxon>
        <taxon>Pterygota</taxon>
        <taxon>Neoptera</taxon>
        <taxon>Endopterygota</taxon>
        <taxon>Diptera</taxon>
        <taxon>Brachycera</taxon>
        <taxon>Muscomorpha</taxon>
        <taxon>Hippoboscoidea</taxon>
        <taxon>Glossinidae</taxon>
        <taxon>Glossina</taxon>
    </lineage>
</organism>
<evidence type="ECO:0000256" key="10">
    <source>
        <dbReference type="SAM" id="Coils"/>
    </source>
</evidence>
<dbReference type="GO" id="GO:0015031">
    <property type="term" value="P:protein transport"/>
    <property type="evidence" value="ECO:0007669"/>
    <property type="project" value="UniProtKB-UniRule"/>
</dbReference>
<evidence type="ECO:0000313" key="12">
    <source>
        <dbReference type="Proteomes" id="UP000092460"/>
    </source>
</evidence>
<protein>
    <recommendedName>
        <fullName evidence="3 9">Conserved oligomeric Golgi complex subunit 8</fullName>
        <shortName evidence="9">COG complex subunit 8</shortName>
    </recommendedName>
    <alternativeName>
        <fullName evidence="8 9">Component of oligomeric Golgi complex 8</fullName>
    </alternativeName>
</protein>
<keyword evidence="10" id="KW-0175">Coiled coil</keyword>
<evidence type="ECO:0000256" key="3">
    <source>
        <dbReference type="ARBA" id="ARBA00020983"/>
    </source>
</evidence>
<dbReference type="GO" id="GO:0000139">
    <property type="term" value="C:Golgi membrane"/>
    <property type="evidence" value="ECO:0007669"/>
    <property type="project" value="UniProtKB-SubCell"/>
</dbReference>
<dbReference type="VEuPathDB" id="VectorBase:GPPI014726"/>
<name>A0A1B0B0E4_9MUSC</name>
<evidence type="ECO:0000256" key="8">
    <source>
        <dbReference type="ARBA" id="ARBA00031347"/>
    </source>
</evidence>
<evidence type="ECO:0000256" key="5">
    <source>
        <dbReference type="ARBA" id="ARBA00022927"/>
    </source>
</evidence>
<evidence type="ECO:0000256" key="9">
    <source>
        <dbReference type="PIRNR" id="PIRNR015415"/>
    </source>
</evidence>
<dbReference type="GO" id="GO:0017119">
    <property type="term" value="C:Golgi transport complex"/>
    <property type="evidence" value="ECO:0007669"/>
    <property type="project" value="UniProtKB-UniRule"/>
</dbReference>
<dbReference type="Pfam" id="PF04124">
    <property type="entry name" value="Dor1"/>
    <property type="match status" value="1"/>
</dbReference>
<proteinExistence type="inferred from homology"/>
<dbReference type="SUPFAM" id="SSF74788">
    <property type="entry name" value="Cullin repeat-like"/>
    <property type="match status" value="1"/>
</dbReference>